<keyword evidence="4 7" id="KW-0479">Metal-binding</keyword>
<dbReference type="PANTHER" id="PTHR20854:SF4">
    <property type="entry name" value="INOSITOL-1-MONOPHOSPHATASE-RELATED"/>
    <property type="match status" value="1"/>
</dbReference>
<reference evidence="9 10" key="1">
    <citation type="submission" date="2019-07" db="EMBL/GenBank/DDBJ databases">
        <authorList>
            <person name="Kim J."/>
        </authorList>
    </citation>
    <scope>NUCLEOTIDE SEQUENCE [LARGE SCALE GENOMIC DNA]</scope>
    <source>
        <strain evidence="9 10">G13</strain>
    </source>
</reference>
<proteinExistence type="inferred from homology"/>
<organism evidence="9 10">
    <name type="scientific">Cohnella terricola</name>
    <dbReference type="NCBI Taxonomy" id="1289167"/>
    <lineage>
        <taxon>Bacteria</taxon>
        <taxon>Bacillati</taxon>
        <taxon>Bacillota</taxon>
        <taxon>Bacilli</taxon>
        <taxon>Bacillales</taxon>
        <taxon>Paenibacillaceae</taxon>
        <taxon>Cohnella</taxon>
    </lineage>
</organism>
<feature type="binding site" evidence="7">
    <location>
        <position position="225"/>
    </location>
    <ligand>
        <name>Mg(2+)</name>
        <dbReference type="ChEBI" id="CHEBI:18420"/>
        <label>1</label>
        <note>catalytic</note>
    </ligand>
</feature>
<dbReference type="Gene3D" id="3.40.190.80">
    <property type="match status" value="1"/>
</dbReference>
<dbReference type="GO" id="GO:0008934">
    <property type="term" value="F:inositol monophosphate 1-phosphatase activity"/>
    <property type="evidence" value="ECO:0007669"/>
    <property type="project" value="InterPro"/>
</dbReference>
<feature type="binding site" evidence="7">
    <location>
        <position position="97"/>
    </location>
    <ligand>
        <name>Mg(2+)</name>
        <dbReference type="ChEBI" id="CHEBI:18420"/>
        <label>1</label>
        <note>catalytic</note>
    </ligand>
</feature>
<gene>
    <name evidence="9" type="ORF">FPZ45_20695</name>
</gene>
<dbReference type="InterPro" id="IPR020583">
    <property type="entry name" value="Inositol_monoP_metal-BS"/>
</dbReference>
<dbReference type="InterPro" id="IPR033942">
    <property type="entry name" value="IMPase"/>
</dbReference>
<dbReference type="FunFam" id="3.30.540.10:FF:000003">
    <property type="entry name" value="Inositol-1-monophosphatase"/>
    <property type="match status" value="1"/>
</dbReference>
<dbReference type="GO" id="GO:0006020">
    <property type="term" value="P:inositol metabolic process"/>
    <property type="evidence" value="ECO:0007669"/>
    <property type="project" value="TreeGrafter"/>
</dbReference>
<evidence type="ECO:0000256" key="1">
    <source>
        <dbReference type="ARBA" id="ARBA00001033"/>
    </source>
</evidence>
<dbReference type="Proteomes" id="UP000316330">
    <property type="component" value="Unassembled WGS sequence"/>
</dbReference>
<evidence type="ECO:0000256" key="8">
    <source>
        <dbReference type="RuleBase" id="RU364068"/>
    </source>
</evidence>
<dbReference type="GO" id="GO:0007165">
    <property type="term" value="P:signal transduction"/>
    <property type="evidence" value="ECO:0007669"/>
    <property type="project" value="TreeGrafter"/>
</dbReference>
<dbReference type="Gene3D" id="3.30.540.10">
    <property type="entry name" value="Fructose-1,6-Bisphosphatase, subunit A, domain 1"/>
    <property type="match status" value="1"/>
</dbReference>
<evidence type="ECO:0000256" key="5">
    <source>
        <dbReference type="ARBA" id="ARBA00022801"/>
    </source>
</evidence>
<dbReference type="EC" id="3.1.3.25" evidence="8"/>
<dbReference type="GO" id="GO:0046854">
    <property type="term" value="P:phosphatidylinositol phosphate biosynthetic process"/>
    <property type="evidence" value="ECO:0007669"/>
    <property type="project" value="InterPro"/>
</dbReference>
<comment type="similarity">
    <text evidence="3 8">Belongs to the inositol monophosphatase superfamily.</text>
</comment>
<comment type="caution">
    <text evidence="9">The sequence shown here is derived from an EMBL/GenBank/DDBJ whole genome shotgun (WGS) entry which is preliminary data.</text>
</comment>
<evidence type="ECO:0000313" key="10">
    <source>
        <dbReference type="Proteomes" id="UP000316330"/>
    </source>
</evidence>
<keyword evidence="5 8" id="KW-0378">Hydrolase</keyword>
<dbReference type="PRINTS" id="PR00377">
    <property type="entry name" value="IMPHPHTASES"/>
</dbReference>
<dbReference type="PANTHER" id="PTHR20854">
    <property type="entry name" value="INOSITOL MONOPHOSPHATASE"/>
    <property type="match status" value="1"/>
</dbReference>
<dbReference type="AlphaFoldDB" id="A0A559J9Y2"/>
<dbReference type="GO" id="GO:0046872">
    <property type="term" value="F:metal ion binding"/>
    <property type="evidence" value="ECO:0007669"/>
    <property type="project" value="UniProtKB-KW"/>
</dbReference>
<dbReference type="Pfam" id="PF00459">
    <property type="entry name" value="Inositol_P"/>
    <property type="match status" value="1"/>
</dbReference>
<feature type="binding site" evidence="7">
    <location>
        <position position="100"/>
    </location>
    <ligand>
        <name>Mg(2+)</name>
        <dbReference type="ChEBI" id="CHEBI:18420"/>
        <label>1</label>
        <note>catalytic</note>
    </ligand>
</feature>
<evidence type="ECO:0000256" key="4">
    <source>
        <dbReference type="ARBA" id="ARBA00022723"/>
    </source>
</evidence>
<evidence type="ECO:0000256" key="2">
    <source>
        <dbReference type="ARBA" id="ARBA00001946"/>
    </source>
</evidence>
<accession>A0A559J9Y2</accession>
<protein>
    <recommendedName>
        <fullName evidence="8">Inositol-1-monophosphatase</fullName>
        <ecNumber evidence="8">3.1.3.25</ecNumber>
    </recommendedName>
</protein>
<evidence type="ECO:0000256" key="6">
    <source>
        <dbReference type="ARBA" id="ARBA00022842"/>
    </source>
</evidence>
<keyword evidence="10" id="KW-1185">Reference proteome</keyword>
<dbReference type="PROSITE" id="PS00629">
    <property type="entry name" value="IMP_1"/>
    <property type="match status" value="1"/>
</dbReference>
<name>A0A559J9Y2_9BACL</name>
<keyword evidence="6 7" id="KW-0460">Magnesium</keyword>
<dbReference type="InterPro" id="IPR000760">
    <property type="entry name" value="Inositol_monophosphatase-like"/>
</dbReference>
<feature type="binding site" evidence="7">
    <location>
        <position position="99"/>
    </location>
    <ligand>
        <name>Mg(2+)</name>
        <dbReference type="ChEBI" id="CHEBI:18420"/>
        <label>1</label>
        <note>catalytic</note>
    </ligand>
</feature>
<comment type="cofactor">
    <cofactor evidence="2 7 8">
        <name>Mg(2+)</name>
        <dbReference type="ChEBI" id="CHEBI:18420"/>
    </cofactor>
</comment>
<feature type="binding site" evidence="7">
    <location>
        <position position="73"/>
    </location>
    <ligand>
        <name>Mg(2+)</name>
        <dbReference type="ChEBI" id="CHEBI:18420"/>
        <label>1</label>
        <note>catalytic</note>
    </ligand>
</feature>
<dbReference type="InterPro" id="IPR020550">
    <property type="entry name" value="Inositol_monophosphatase_CS"/>
</dbReference>
<evidence type="ECO:0000313" key="9">
    <source>
        <dbReference type="EMBL" id="TVX96700.1"/>
    </source>
</evidence>
<dbReference type="SUPFAM" id="SSF56655">
    <property type="entry name" value="Carbohydrate phosphatase"/>
    <property type="match status" value="1"/>
</dbReference>
<dbReference type="OrthoDB" id="9772456at2"/>
<dbReference type="CDD" id="cd01639">
    <property type="entry name" value="IMPase"/>
    <property type="match status" value="1"/>
</dbReference>
<comment type="catalytic activity">
    <reaction evidence="1 8">
        <text>a myo-inositol phosphate + H2O = myo-inositol + phosphate</text>
        <dbReference type="Rhea" id="RHEA:24056"/>
        <dbReference type="ChEBI" id="CHEBI:15377"/>
        <dbReference type="ChEBI" id="CHEBI:17268"/>
        <dbReference type="ChEBI" id="CHEBI:43474"/>
        <dbReference type="ChEBI" id="CHEBI:84139"/>
        <dbReference type="EC" id="3.1.3.25"/>
    </reaction>
</comment>
<evidence type="ECO:0000256" key="3">
    <source>
        <dbReference type="ARBA" id="ARBA00009759"/>
    </source>
</evidence>
<sequence length="273" mass="29522">MNDNPTHITSVLASAIRYAEEAGQQILNRMTTPYRIDDKVNRSDLVTEVDLMSDSLIRERIGSDYPDHWVLSEETKSPGDPFDMMKMPAPGYGWIIDPIDGTTNFVHGIPHFAVSIGIVQDGSLQHGVVYNPMTRELYHASRGEGAFLNGTRIRASEENDVGNAVLATGFQASDWNPDSVAAAQVARIAGTTRSVRILGAASLDLCMVACGRLSGFWHDGLYPWDAAAGLLIVMEAGGIVTNAAGEPFSLSDKTLVASNPHLHRALLSLLYAI</sequence>
<dbReference type="PROSITE" id="PS00630">
    <property type="entry name" value="IMP_2"/>
    <property type="match status" value="1"/>
</dbReference>
<evidence type="ECO:0000256" key="7">
    <source>
        <dbReference type="PIRSR" id="PIRSR600760-2"/>
    </source>
</evidence>
<dbReference type="RefSeq" id="WP_144706050.1">
    <property type="nucleotide sequence ID" value="NZ_VNJJ01000015.1"/>
</dbReference>
<dbReference type="EMBL" id="VNJJ01000015">
    <property type="protein sequence ID" value="TVX96700.1"/>
    <property type="molecule type" value="Genomic_DNA"/>
</dbReference>